<name>A0A507EDL3_9FUNG</name>
<evidence type="ECO:0000313" key="7">
    <source>
        <dbReference type="Proteomes" id="UP000318582"/>
    </source>
</evidence>
<evidence type="ECO:0008006" key="8">
    <source>
        <dbReference type="Google" id="ProtNLM"/>
    </source>
</evidence>
<feature type="domain" description="DM2" evidence="5">
    <location>
        <begin position="406"/>
        <end position="490"/>
    </location>
</feature>
<dbReference type="InterPro" id="IPR036877">
    <property type="entry name" value="SUI1_dom_sf"/>
</dbReference>
<dbReference type="STRING" id="109895.A0A507EDL3"/>
<evidence type="ECO:0000256" key="3">
    <source>
        <dbReference type="SAM" id="MobiDB-lite"/>
    </source>
</evidence>
<sequence>MFKKAFHTKPQSQVRSSDRRRLRTELLAEFPGATEEAVQELVPVKEGKDGGEVSVSKFIAHSGEQGTLYSVDGQPILWKDLDDCIYPTVYTLWKIPGMLPTIVTHGPVLQKLFDGADLMLPGVVVPVEGFGNFQYGDLAAVTVRGSLIPMAVGTMATSSDAIKENGYAMRGKAIHVLHTFGDQLWAHGDKSEPPEFLEYGDTSGSWSEVSYDPSAATSPATELLQSVESLSTDDGASIGSPKAVVQKPTPQKEDTIAVSQSTTAEMDHVLEEALFTVLKSRLPDDPKILPMTSSLLYSSYILPSRPLGTHLDIKHSSYKKVGKFLKAMEKRGLMKLKERGGETILMSVNRQHPQILDFAAPPKVAGDGSPTKDVSASTNGTDGATHASRNAPNGKTPGGAVMSIIKLYKASAKQERLFEEIGRSKDTLYTAADVRETINEYATSKKLVDPKNPRLVRMDPYIVDAILNKDEYNTIDYLERDAIVTRLMQKMQPFHELRAPGLEPEFRKGSPKSIQIIVEQRQGRKSVTRLSGMEAFLINPEDLAGHLKIRCASSTSVTPLPAKANTTPFYEVMVQGSKVKEVCAVLEKEYGVPFTGGNSRFVEILRR</sequence>
<dbReference type="InterPro" id="IPR039759">
    <property type="entry name" value="eIF2D_SUI1"/>
</dbReference>
<dbReference type="Proteomes" id="UP000318582">
    <property type="component" value="Unassembled WGS sequence"/>
</dbReference>
<dbReference type="Pfam" id="PF25304">
    <property type="entry name" value="WHD_eIF2D"/>
    <property type="match status" value="1"/>
</dbReference>
<dbReference type="InterPro" id="IPR015947">
    <property type="entry name" value="PUA-like_sf"/>
</dbReference>
<dbReference type="CDD" id="cd11610">
    <property type="entry name" value="eIF2D_N"/>
    <property type="match status" value="1"/>
</dbReference>
<gene>
    <name evidence="6" type="ORF">PhCBS80983_g01088</name>
</gene>
<dbReference type="Pfam" id="PF26292">
    <property type="entry name" value="PUA_elF2D"/>
    <property type="match status" value="1"/>
</dbReference>
<dbReference type="Pfam" id="PF01253">
    <property type="entry name" value="SUI1"/>
    <property type="match status" value="1"/>
</dbReference>
<keyword evidence="2" id="KW-0963">Cytoplasm</keyword>
<dbReference type="InterPro" id="IPR001950">
    <property type="entry name" value="SUI1"/>
</dbReference>
<dbReference type="SUPFAM" id="SSF47592">
    <property type="entry name" value="SWIB/MDM2 domain"/>
    <property type="match status" value="1"/>
</dbReference>
<feature type="region of interest" description="Disordered" evidence="3">
    <location>
        <begin position="361"/>
        <end position="397"/>
    </location>
</feature>
<dbReference type="SUPFAM" id="SSF55159">
    <property type="entry name" value="eIF1-like"/>
    <property type="match status" value="1"/>
</dbReference>
<dbReference type="EMBL" id="QEAQ01000007">
    <property type="protein sequence ID" value="TPX61445.1"/>
    <property type="molecule type" value="Genomic_DNA"/>
</dbReference>
<dbReference type="GO" id="GO:0003743">
    <property type="term" value="F:translation initiation factor activity"/>
    <property type="evidence" value="ECO:0007669"/>
    <property type="project" value="InterPro"/>
</dbReference>
<evidence type="ECO:0000313" key="6">
    <source>
        <dbReference type="EMBL" id="TPX61445.1"/>
    </source>
</evidence>
<dbReference type="Pfam" id="PF26291">
    <property type="entry name" value="SWIB_eIF2D"/>
    <property type="match status" value="1"/>
</dbReference>
<reference evidence="6 7" key="1">
    <citation type="journal article" date="2019" name="Sci. Rep.">
        <title>Comparative genomics of chytrid fungi reveal insights into the obligate biotrophic and pathogenic lifestyle of Synchytrium endobioticum.</title>
        <authorList>
            <person name="van de Vossenberg B.T.L.H."/>
            <person name="Warris S."/>
            <person name="Nguyen H.D.T."/>
            <person name="van Gent-Pelzer M.P.E."/>
            <person name="Joly D.L."/>
            <person name="van de Geest H.C."/>
            <person name="Bonants P.J.M."/>
            <person name="Smith D.S."/>
            <person name="Levesque C.A."/>
            <person name="van der Lee T.A.J."/>
        </authorList>
    </citation>
    <scope>NUCLEOTIDE SEQUENCE [LARGE SCALE GENOMIC DNA]</scope>
    <source>
        <strain evidence="6 7">CBS 809.83</strain>
    </source>
</reference>
<dbReference type="NCBIfam" id="TIGR00451">
    <property type="entry name" value="unchar_dom_2"/>
    <property type="match status" value="1"/>
</dbReference>
<evidence type="ECO:0000256" key="2">
    <source>
        <dbReference type="ARBA" id="ARBA00022490"/>
    </source>
</evidence>
<dbReference type="InterPro" id="IPR004521">
    <property type="entry name" value="Uncharacterised_CHP00451"/>
</dbReference>
<dbReference type="InterPro" id="IPR058886">
    <property type="entry name" value="SWIB_eIF2D"/>
</dbReference>
<dbReference type="GO" id="GO:0001731">
    <property type="term" value="P:formation of translation preinitiation complex"/>
    <property type="evidence" value="ECO:0007669"/>
    <property type="project" value="InterPro"/>
</dbReference>
<dbReference type="Gene3D" id="3.10.400.20">
    <property type="match status" value="1"/>
</dbReference>
<dbReference type="PROSITE" id="PS50890">
    <property type="entry name" value="PUA"/>
    <property type="match status" value="1"/>
</dbReference>
<keyword evidence="7" id="KW-1185">Reference proteome</keyword>
<dbReference type="InterPro" id="IPR041366">
    <property type="entry name" value="Pre-PUA"/>
</dbReference>
<dbReference type="InterPro" id="IPR048247">
    <property type="entry name" value="eIF2D_N"/>
</dbReference>
<comment type="caution">
    <text evidence="6">The sequence shown here is derived from an EMBL/GenBank/DDBJ whole genome shotgun (WGS) entry which is preliminary data.</text>
</comment>
<comment type="similarity">
    <text evidence="1">Belongs to the eIF2D family.</text>
</comment>
<dbReference type="PANTHER" id="PTHR12217:SF4">
    <property type="entry name" value="EUKARYOTIC TRANSLATION INITIATION FACTOR 2D"/>
    <property type="match status" value="1"/>
</dbReference>
<dbReference type="FunFam" id="3.10.400.20:FF:000002">
    <property type="entry name" value="Eukaryotic translation initiation factor 2D"/>
    <property type="match status" value="1"/>
</dbReference>
<dbReference type="Gene3D" id="3.30.780.10">
    <property type="entry name" value="SUI1-like domain"/>
    <property type="match status" value="1"/>
</dbReference>
<dbReference type="InterPro" id="IPR003121">
    <property type="entry name" value="SWIB_MDM2_domain"/>
</dbReference>
<dbReference type="PANTHER" id="PTHR12217">
    <property type="entry name" value="EUKARYOTIC TRANSLATION INITIATION FACTOR 2D"/>
    <property type="match status" value="1"/>
</dbReference>
<evidence type="ECO:0000256" key="1">
    <source>
        <dbReference type="ARBA" id="ARBA00010359"/>
    </source>
</evidence>
<dbReference type="SUPFAM" id="SSF88697">
    <property type="entry name" value="PUA domain-like"/>
    <property type="match status" value="1"/>
</dbReference>
<feature type="region of interest" description="Disordered" evidence="3">
    <location>
        <begin position="229"/>
        <end position="253"/>
    </location>
</feature>
<dbReference type="InterPro" id="IPR057429">
    <property type="entry name" value="WH_eIF2D"/>
</dbReference>
<dbReference type="GO" id="GO:0003723">
    <property type="term" value="F:RNA binding"/>
    <property type="evidence" value="ECO:0007669"/>
    <property type="project" value="InterPro"/>
</dbReference>
<dbReference type="InterPro" id="IPR036885">
    <property type="entry name" value="SWIB_MDM2_dom_sf"/>
</dbReference>
<organism evidence="6 7">
    <name type="scientific">Powellomyces hirtus</name>
    <dbReference type="NCBI Taxonomy" id="109895"/>
    <lineage>
        <taxon>Eukaryota</taxon>
        <taxon>Fungi</taxon>
        <taxon>Fungi incertae sedis</taxon>
        <taxon>Chytridiomycota</taxon>
        <taxon>Chytridiomycota incertae sedis</taxon>
        <taxon>Chytridiomycetes</taxon>
        <taxon>Spizellomycetales</taxon>
        <taxon>Powellomycetaceae</taxon>
        <taxon>Powellomyces</taxon>
    </lineage>
</organism>
<evidence type="ECO:0000259" key="4">
    <source>
        <dbReference type="PROSITE" id="PS50296"/>
    </source>
</evidence>
<proteinExistence type="inferred from homology"/>
<feature type="domain" description="SUI1" evidence="4">
    <location>
        <begin position="514"/>
        <end position="590"/>
    </location>
</feature>
<dbReference type="InterPro" id="IPR039757">
    <property type="entry name" value="EIF2D"/>
</dbReference>
<accession>A0A507EDL3</accession>
<feature type="compositionally biased region" description="Polar residues" evidence="3">
    <location>
        <begin position="372"/>
        <end position="393"/>
    </location>
</feature>
<dbReference type="CDD" id="cd21156">
    <property type="entry name" value="PUA_eIF2d-like"/>
    <property type="match status" value="1"/>
</dbReference>
<evidence type="ECO:0000259" key="5">
    <source>
        <dbReference type="PROSITE" id="PS51925"/>
    </source>
</evidence>
<dbReference type="Pfam" id="PF17832">
    <property type="entry name" value="Pre-PUA"/>
    <property type="match status" value="1"/>
</dbReference>
<dbReference type="AlphaFoldDB" id="A0A507EDL3"/>
<dbReference type="PROSITE" id="PS50296">
    <property type="entry name" value="SUI1"/>
    <property type="match status" value="1"/>
</dbReference>
<protein>
    <recommendedName>
        <fullName evidence="8">SUI1 domain-containing protein</fullName>
    </recommendedName>
</protein>
<dbReference type="FunFam" id="3.30.780.10:FF:000008">
    <property type="entry name" value="eukaryotic translation initiation factor 2D"/>
    <property type="match status" value="1"/>
</dbReference>
<dbReference type="CDD" id="cd11608">
    <property type="entry name" value="eIF2D_C"/>
    <property type="match status" value="1"/>
</dbReference>
<dbReference type="InterPro" id="IPR048248">
    <property type="entry name" value="PUA_eIF2d-like"/>
</dbReference>
<dbReference type="PROSITE" id="PS51925">
    <property type="entry name" value="SWIB_MDM2"/>
    <property type="match status" value="1"/>
</dbReference>